<dbReference type="InterPro" id="IPR052424">
    <property type="entry name" value="Kielin_Chordin-BMP_Reg"/>
</dbReference>
<evidence type="ECO:0000313" key="5">
    <source>
        <dbReference type="Proteomes" id="UP000694559"/>
    </source>
</evidence>
<organism evidence="4 5">
    <name type="scientific">Naja naja</name>
    <name type="common">Indian cobra</name>
    <dbReference type="NCBI Taxonomy" id="35670"/>
    <lineage>
        <taxon>Eukaryota</taxon>
        <taxon>Metazoa</taxon>
        <taxon>Chordata</taxon>
        <taxon>Craniata</taxon>
        <taxon>Vertebrata</taxon>
        <taxon>Euteleostomi</taxon>
        <taxon>Lepidosauria</taxon>
        <taxon>Squamata</taxon>
        <taxon>Bifurcata</taxon>
        <taxon>Unidentata</taxon>
        <taxon>Episquamata</taxon>
        <taxon>Toxicofera</taxon>
        <taxon>Serpentes</taxon>
        <taxon>Colubroidea</taxon>
        <taxon>Elapidae</taxon>
        <taxon>Elapinae</taxon>
        <taxon>Naja</taxon>
    </lineage>
</organism>
<keyword evidence="3" id="KW-0732">Signal</keyword>
<dbReference type="Proteomes" id="UP000694559">
    <property type="component" value="Unplaced"/>
</dbReference>
<dbReference type="PANTHER" id="PTHR46698">
    <property type="entry name" value="CROSSVEINLESS 2"/>
    <property type="match status" value="1"/>
</dbReference>
<dbReference type="OrthoDB" id="6019304at2759"/>
<keyword evidence="5" id="KW-1185">Reference proteome</keyword>
<evidence type="ECO:0000256" key="1">
    <source>
        <dbReference type="ARBA" id="ARBA00004613"/>
    </source>
</evidence>
<evidence type="ECO:0000256" key="2">
    <source>
        <dbReference type="ARBA" id="ARBA00022525"/>
    </source>
</evidence>
<dbReference type="Gene3D" id="6.20.200.20">
    <property type="match status" value="2"/>
</dbReference>
<proteinExistence type="predicted"/>
<dbReference type="PANTHER" id="PTHR46698:SF4">
    <property type="entry name" value="CROSSVEINLESS 2"/>
    <property type="match status" value="1"/>
</dbReference>
<protein>
    <recommendedName>
        <fullName evidence="6">VWFC domain-containing protein</fullName>
    </recommendedName>
</protein>
<name>A0A8C6Y5V4_NAJNA</name>
<dbReference type="Gene3D" id="2.10.70.10">
    <property type="entry name" value="Complement Module, domain 1"/>
    <property type="match status" value="1"/>
</dbReference>
<evidence type="ECO:0000256" key="3">
    <source>
        <dbReference type="ARBA" id="ARBA00022729"/>
    </source>
</evidence>
<evidence type="ECO:0008006" key="6">
    <source>
        <dbReference type="Google" id="ProtNLM"/>
    </source>
</evidence>
<dbReference type="GO" id="GO:0005576">
    <property type="term" value="C:extracellular region"/>
    <property type="evidence" value="ECO:0007669"/>
    <property type="project" value="UniProtKB-SubCell"/>
</dbReference>
<dbReference type="Ensembl" id="ENSNNAT00000025202.1">
    <property type="protein sequence ID" value="ENSNNAP00000024037.1"/>
    <property type="gene ID" value="ENSNNAG00000015808.1"/>
</dbReference>
<reference evidence="4" key="2">
    <citation type="submission" date="2025-09" db="UniProtKB">
        <authorList>
            <consortium name="Ensembl"/>
        </authorList>
    </citation>
    <scope>IDENTIFICATION</scope>
</reference>
<evidence type="ECO:0000313" key="4">
    <source>
        <dbReference type="Ensembl" id="ENSNNAP00000024037.1"/>
    </source>
</evidence>
<accession>A0A8C6Y5V4</accession>
<reference evidence="4" key="1">
    <citation type="submission" date="2025-08" db="UniProtKB">
        <authorList>
            <consortium name="Ensembl"/>
        </authorList>
    </citation>
    <scope>IDENTIFICATION</scope>
</reference>
<dbReference type="GeneTree" id="ENSGT00940000156485"/>
<dbReference type="AlphaFoldDB" id="A0A8C6Y5V4"/>
<sequence>MTAAFVAALCTADFLAKCRWMLDRQREEIILMFKIFHIGSVAKCENEGEILQIPFITDNPCIMCICLVMCGRLNRFAGVCHFEGSSYNSSVLWQSPNKPCFTLQCQEGVITESDIQCIIHCSNPYKEPGICCPICPGCTLEGRHFSEGEEFHPDGNKCITCTCIVSMLVRLCMPLTDLLGIG</sequence>
<dbReference type="SUPFAM" id="SSF57603">
    <property type="entry name" value="FnI-like domain"/>
    <property type="match status" value="2"/>
</dbReference>
<comment type="subcellular location">
    <subcellularLocation>
        <location evidence="1">Secreted</location>
    </subcellularLocation>
</comment>
<keyword evidence="2" id="KW-0964">Secreted</keyword>